<dbReference type="Gene3D" id="3.90.1570.30">
    <property type="match status" value="1"/>
</dbReference>
<feature type="domain" description="Restriction endonuclease type I HsdR N-terminal" evidence="1">
    <location>
        <begin position="48"/>
        <end position="125"/>
    </location>
</feature>
<proteinExistence type="predicted"/>
<dbReference type="AlphaFoldDB" id="B8FG00"/>
<name>B8FG00_DESAL</name>
<organism evidence="2 3">
    <name type="scientific">Desulfatibacillum aliphaticivorans</name>
    <dbReference type="NCBI Taxonomy" id="218208"/>
    <lineage>
        <taxon>Bacteria</taxon>
        <taxon>Pseudomonadati</taxon>
        <taxon>Thermodesulfobacteriota</taxon>
        <taxon>Desulfobacteria</taxon>
        <taxon>Desulfobacterales</taxon>
        <taxon>Desulfatibacillaceae</taxon>
        <taxon>Desulfatibacillum</taxon>
    </lineage>
</organism>
<dbReference type="GO" id="GO:0009035">
    <property type="term" value="F:type I site-specific deoxyribonuclease activity"/>
    <property type="evidence" value="ECO:0007669"/>
    <property type="project" value="UniProtKB-EC"/>
</dbReference>
<dbReference type="GO" id="GO:0009307">
    <property type="term" value="P:DNA restriction-modification system"/>
    <property type="evidence" value="ECO:0007669"/>
    <property type="project" value="UniProtKB-KW"/>
</dbReference>
<dbReference type="HOGENOM" id="CLU_045501_0_0_7"/>
<dbReference type="Pfam" id="PF04313">
    <property type="entry name" value="HSDR_N"/>
    <property type="match status" value="1"/>
</dbReference>
<dbReference type="EMBL" id="CP001322">
    <property type="protein sequence ID" value="ACL03555.1"/>
    <property type="molecule type" value="Genomic_DNA"/>
</dbReference>
<sequence>MEFRDQIRELTKSFEKIIPNIHTEEATKHSLVMPVLQALGYNIFDPTEVVPEFTADVGNKKHEKADYAIMINGKPLILIEAKNVGADLDPCAGQLTRYFTVTDAKFGILTDGIRYHFYTDIEKQNMMDPRPFFAINLTPSIRDNEIGEFNKFHKCNFDPENIASTALTLKYIGEMKRYLKAQFTEPEEEFVRFFLKKIYSGKITAQVFERLQPMVKRALQQYLNEVVSDKLRDALNDTKDEDEAPVEQEAPQSGIVTTEDEIEGFNIVKAILSEWVSPGDIQYKDTKTYFGVLYQGNSWKWICRLYFYSSKIRIGFRGKDKSEESVYLESIEDLFSLRNRLKNSLDEAMGTSGSE</sequence>
<reference evidence="2 3" key="1">
    <citation type="journal article" date="2012" name="Environ. Microbiol.">
        <title>The genome sequence of Desulfatibacillum alkenivorans AK-01: a blueprint for anaerobic alkane oxidation.</title>
        <authorList>
            <person name="Callaghan A.V."/>
            <person name="Morris B.E."/>
            <person name="Pereira I.A."/>
            <person name="McInerney M.J."/>
            <person name="Austin R.N."/>
            <person name="Groves J.T."/>
            <person name="Kukor J.J."/>
            <person name="Suflita J.M."/>
            <person name="Young L.Y."/>
            <person name="Zylstra G.J."/>
            <person name="Wawrik B."/>
        </authorList>
    </citation>
    <scope>NUCLEOTIDE SEQUENCE [LARGE SCALE GENOMIC DNA]</scope>
    <source>
        <strain evidence="2 3">AK-01</strain>
    </source>
</reference>
<dbReference type="Proteomes" id="UP000000739">
    <property type="component" value="Chromosome"/>
</dbReference>
<evidence type="ECO:0000313" key="3">
    <source>
        <dbReference type="Proteomes" id="UP000000739"/>
    </source>
</evidence>
<dbReference type="RefSeq" id="WP_012610988.1">
    <property type="nucleotide sequence ID" value="NC_011768.1"/>
</dbReference>
<dbReference type="GO" id="GO:0003677">
    <property type="term" value="F:DNA binding"/>
    <property type="evidence" value="ECO:0007669"/>
    <property type="project" value="UniProtKB-KW"/>
</dbReference>
<evidence type="ECO:0000259" key="1">
    <source>
        <dbReference type="Pfam" id="PF04313"/>
    </source>
</evidence>
<protein>
    <recommendedName>
        <fullName evidence="1">Restriction endonuclease type I HsdR N-terminal domain-containing protein</fullName>
    </recommendedName>
</protein>
<accession>B8FG00</accession>
<keyword evidence="3" id="KW-1185">Reference proteome</keyword>
<evidence type="ECO:0000313" key="2">
    <source>
        <dbReference type="EMBL" id="ACL03555.1"/>
    </source>
</evidence>
<dbReference type="KEGG" id="dal:Dalk_1858"/>
<gene>
    <name evidence="2" type="ordered locus">Dalk_1858</name>
</gene>
<dbReference type="PIRSF" id="PIRSF035009">
    <property type="entry name" value="UCP035009_HSDR_N"/>
    <property type="match status" value="1"/>
</dbReference>
<dbReference type="GO" id="GO:0005524">
    <property type="term" value="F:ATP binding"/>
    <property type="evidence" value="ECO:0007669"/>
    <property type="project" value="UniProtKB-KW"/>
</dbReference>
<dbReference type="InterPro" id="IPR017035">
    <property type="entry name" value="UCP035009_HsdR_All3000-type"/>
</dbReference>
<dbReference type="eggNOG" id="COG4748">
    <property type="taxonomic scope" value="Bacteria"/>
</dbReference>
<dbReference type="InterPro" id="IPR007409">
    <property type="entry name" value="Restrct_endonuc_type1_HsdR_N"/>
</dbReference>